<dbReference type="STRING" id="1324314.BVG16_29995"/>
<keyword evidence="1" id="KW-1133">Transmembrane helix</keyword>
<dbReference type="OrthoDB" id="1653819at2"/>
<reference evidence="2 3" key="1">
    <citation type="submission" date="2017-01" db="EMBL/GenBank/DDBJ databases">
        <title>Genome analysis of Paenibacillus selenitrireducens ES3-24.</title>
        <authorList>
            <person name="Xu D."/>
            <person name="Yao R."/>
            <person name="Zheng S."/>
        </authorList>
    </citation>
    <scope>NUCLEOTIDE SEQUENCE [LARGE SCALE GENOMIC DNA]</scope>
    <source>
        <strain evidence="2 3">ES3-24</strain>
    </source>
</reference>
<accession>A0A1T2X003</accession>
<dbReference type="Proteomes" id="UP000190188">
    <property type="component" value="Unassembled WGS sequence"/>
</dbReference>
<keyword evidence="1" id="KW-0472">Membrane</keyword>
<dbReference type="InterPro" id="IPR019074">
    <property type="entry name" value="YabQ"/>
</dbReference>
<feature type="transmembrane region" description="Helical" evidence="1">
    <location>
        <begin position="134"/>
        <end position="160"/>
    </location>
</feature>
<feature type="transmembrane region" description="Helical" evidence="1">
    <location>
        <begin position="6"/>
        <end position="25"/>
    </location>
</feature>
<dbReference type="NCBIfam" id="TIGR02893">
    <property type="entry name" value="spore_yabQ"/>
    <property type="match status" value="1"/>
</dbReference>
<evidence type="ECO:0000256" key="1">
    <source>
        <dbReference type="SAM" id="Phobius"/>
    </source>
</evidence>
<dbReference type="AlphaFoldDB" id="A0A1T2X003"/>
<sequence>MSLNQQFITMLAMLISGLSMGIVFDGYRVVAHQLHFPKWTKPVLDVCYWMIAVCFIFRMLYITNQGEMRFYVFIGLFIGVWFYFLWFSFTTIRVVVILMKIIKQIVRFLIRSIEILILKPLLGLYKLVRVLLRFLLWFAMFIGRIVLQLLSPFWKLLVFLTRPIWRHFRMPAWVARSIQQVNVIWNRLFKREK</sequence>
<dbReference type="RefSeq" id="WP_078502880.1">
    <property type="nucleotide sequence ID" value="NZ_MSZX01000021.1"/>
</dbReference>
<organism evidence="2 3">
    <name type="scientific">Paenibacillus selenitireducens</name>
    <dbReference type="NCBI Taxonomy" id="1324314"/>
    <lineage>
        <taxon>Bacteria</taxon>
        <taxon>Bacillati</taxon>
        <taxon>Bacillota</taxon>
        <taxon>Bacilli</taxon>
        <taxon>Bacillales</taxon>
        <taxon>Paenibacillaceae</taxon>
        <taxon>Paenibacillus</taxon>
    </lineage>
</organism>
<dbReference type="EMBL" id="MSZX01000021">
    <property type="protein sequence ID" value="OPA73182.1"/>
    <property type="molecule type" value="Genomic_DNA"/>
</dbReference>
<dbReference type="Pfam" id="PF09578">
    <property type="entry name" value="Spore_YabQ"/>
    <property type="match status" value="1"/>
</dbReference>
<comment type="caution">
    <text evidence="2">The sequence shown here is derived from an EMBL/GenBank/DDBJ whole genome shotgun (WGS) entry which is preliminary data.</text>
</comment>
<keyword evidence="1" id="KW-0812">Transmembrane</keyword>
<protein>
    <submittedName>
        <fullName evidence="2">Spore cortex biosynthesis protein YabQ</fullName>
    </submittedName>
</protein>
<keyword evidence="3" id="KW-1185">Reference proteome</keyword>
<proteinExistence type="predicted"/>
<evidence type="ECO:0000313" key="2">
    <source>
        <dbReference type="EMBL" id="OPA73182.1"/>
    </source>
</evidence>
<evidence type="ECO:0000313" key="3">
    <source>
        <dbReference type="Proteomes" id="UP000190188"/>
    </source>
</evidence>
<feature type="transmembrane region" description="Helical" evidence="1">
    <location>
        <begin position="70"/>
        <end position="96"/>
    </location>
</feature>
<feature type="transmembrane region" description="Helical" evidence="1">
    <location>
        <begin position="46"/>
        <end position="64"/>
    </location>
</feature>
<gene>
    <name evidence="2" type="ORF">BVG16_29995</name>
</gene>
<name>A0A1T2X003_9BACL</name>